<dbReference type="PANTHER" id="PTHR10943:SF1">
    <property type="entry name" value="26S PROTEASOME NON-ATPASE REGULATORY SUBUNIT 2"/>
    <property type="match status" value="1"/>
</dbReference>
<dbReference type="InterPro" id="IPR040892">
    <property type="entry name" value="RPN1_N"/>
</dbReference>
<organism evidence="6">
    <name type="scientific">Arcella intermedia</name>
    <dbReference type="NCBI Taxonomy" id="1963864"/>
    <lineage>
        <taxon>Eukaryota</taxon>
        <taxon>Amoebozoa</taxon>
        <taxon>Tubulinea</taxon>
        <taxon>Elardia</taxon>
        <taxon>Arcellinida</taxon>
        <taxon>Sphaerothecina</taxon>
        <taxon>Arcellidae</taxon>
        <taxon>Arcella</taxon>
    </lineage>
</organism>
<name>A0A6B2KY04_9EUKA</name>
<evidence type="ECO:0000256" key="2">
    <source>
        <dbReference type="ARBA" id="ARBA00022737"/>
    </source>
</evidence>
<dbReference type="GO" id="GO:0042176">
    <property type="term" value="P:regulation of protein catabolic process"/>
    <property type="evidence" value="ECO:0007669"/>
    <property type="project" value="InterPro"/>
</dbReference>
<dbReference type="Pfam" id="PF18051">
    <property type="entry name" value="RPN1_C"/>
    <property type="match status" value="1"/>
</dbReference>
<accession>A0A6B2KY04</accession>
<dbReference type="EMBL" id="GIBP01000516">
    <property type="protein sequence ID" value="NDV29485.1"/>
    <property type="molecule type" value="Transcribed_RNA"/>
</dbReference>
<protein>
    <recommendedName>
        <fullName evidence="7">26S proteasome non-ATPase regulatory subunit 2</fullName>
    </recommendedName>
</protein>
<dbReference type="GO" id="GO:0030234">
    <property type="term" value="F:enzyme regulator activity"/>
    <property type="evidence" value="ECO:0007669"/>
    <property type="project" value="InterPro"/>
</dbReference>
<reference evidence="6" key="1">
    <citation type="journal article" date="2020" name="J. Eukaryot. Microbiol.">
        <title>De novo Sequencing, Assembly and Annotation of the Transcriptome for the Free-Living Testate Amoeba Arcella intermedia.</title>
        <authorList>
            <person name="Ribeiro G.M."/>
            <person name="Porfirio-Sousa A.L."/>
            <person name="Maurer-Alcala X.X."/>
            <person name="Katz L.A."/>
            <person name="Lahr D.J.G."/>
        </authorList>
    </citation>
    <scope>NUCLEOTIDE SEQUENCE</scope>
</reference>
<proteinExistence type="inferred from homology"/>
<dbReference type="InterPro" id="IPR041433">
    <property type="entry name" value="RPN1_C"/>
</dbReference>
<dbReference type="SUPFAM" id="SSF48371">
    <property type="entry name" value="ARM repeat"/>
    <property type="match status" value="1"/>
</dbReference>
<dbReference type="Gene3D" id="1.25.10.10">
    <property type="entry name" value="Leucine-rich Repeat Variant"/>
    <property type="match status" value="1"/>
</dbReference>
<dbReference type="PIRSF" id="PIRSF015965">
    <property type="entry name" value="26S_Psome_Rpn1"/>
    <property type="match status" value="1"/>
</dbReference>
<evidence type="ECO:0000256" key="1">
    <source>
        <dbReference type="ARBA" id="ARBA00005460"/>
    </source>
</evidence>
<dbReference type="GO" id="GO:0034515">
    <property type="term" value="C:proteasome storage granule"/>
    <property type="evidence" value="ECO:0007669"/>
    <property type="project" value="TreeGrafter"/>
</dbReference>
<dbReference type="InterPro" id="IPR011989">
    <property type="entry name" value="ARM-like"/>
</dbReference>
<comment type="similarity">
    <text evidence="1">Belongs to the proteasome subunit S2 family.</text>
</comment>
<dbReference type="GO" id="GO:0005634">
    <property type="term" value="C:nucleus"/>
    <property type="evidence" value="ECO:0007669"/>
    <property type="project" value="TreeGrafter"/>
</dbReference>
<dbReference type="GO" id="GO:0008540">
    <property type="term" value="C:proteasome regulatory particle, base subcomplex"/>
    <property type="evidence" value="ECO:0007669"/>
    <property type="project" value="TreeGrafter"/>
</dbReference>
<evidence type="ECO:0000313" key="6">
    <source>
        <dbReference type="EMBL" id="NDV29485.1"/>
    </source>
</evidence>
<feature type="domain" description="26S proteasome non-ATPase regulatory subunit RPN1 C-terminal" evidence="5">
    <location>
        <begin position="796"/>
        <end position="849"/>
    </location>
</feature>
<dbReference type="InterPro" id="IPR002015">
    <property type="entry name" value="Proteasome/cyclosome_rpt"/>
</dbReference>
<sequence length="855" mass="94671">MDDKPVEEEEEEEILSEEDQKLKQDLELLVERISDVSEDIVNAAIIALKKEIRSSTSSMTSVPKPLKFLQPHYETLKQTYHKMREGDGTKRALADVLSWLGMTLGATTRDCLNFKLLGTEESVSLWGHEYVRHLCAEIGEEYNARTEAEKPIDDLQKVIDESVTFLLSHNAETDACDLLMETERISSLTSFVGETNYKRVCLYMESCAHYLTEPDDTQALRTVMNIYDKMNKTPEAIRLALALSDKEFIEQTWNSTEDPVMKRQLAFMLASHGHYHLIEECQDEDLQELMGNVRRSRYFQILAKDLDILEPKLPEDIYKNLTENVKAQRAKQDSARQNLASTFVNAFVNAGFVKDKLMNAGDVDWLGRNREHGRLSTVASVGLICLWDTEEGPNEVVKYNTLEEDNLKAGLALGHGIVNCNVRTAFDIGFSVISEHLSHKSQLVKQCAALGLGLAYAGSSHEQSCEALLPIYEDAAMELLGHVALALGMIKVGTCDPVIAELFLMTLMDRGEAGLKSTFTRYLCLGLGLLYLGKQEAAEVTLETLKTIPGVWGKYACLTVETCAYCGTGNVLKIQSLLAVCGEHLEEADNGHQAVAVLGIALIALREEIGRDMVVRSFDHLLQYGEVNIRRAVPLALGILSICNPDLSIMDTLSKFSHDNDAETAMGAIFGLGLIGAGTNNSRIAQLLRGLATYHAKDPNLLFVVRISQGILHMGKGTMSINPYHSNGLLMRPAAMAGLLATIHSCFDFKNIILLKSHYFLYTLVLAMFPRMLMTFNENMEPLSVAVRVGQAVDVIGKAGNPKAITGFQTHNTPVLLGVGDRAELATDEYISVSPILEGCVILKPNPDFKKTKKQ</sequence>
<evidence type="ECO:0008006" key="7">
    <source>
        <dbReference type="Google" id="ProtNLM"/>
    </source>
</evidence>
<dbReference type="Pfam" id="PF01851">
    <property type="entry name" value="PC_rep"/>
    <property type="match status" value="1"/>
</dbReference>
<evidence type="ECO:0000259" key="4">
    <source>
        <dbReference type="Pfam" id="PF17781"/>
    </source>
</evidence>
<evidence type="ECO:0000259" key="5">
    <source>
        <dbReference type="Pfam" id="PF18051"/>
    </source>
</evidence>
<evidence type="ECO:0000256" key="3">
    <source>
        <dbReference type="ARBA" id="ARBA00022942"/>
    </source>
</evidence>
<dbReference type="PANTHER" id="PTHR10943">
    <property type="entry name" value="26S PROTEASOME NON-ATPASE REGULATORY SUBUNIT"/>
    <property type="match status" value="1"/>
</dbReference>
<feature type="domain" description="RPN1 N-terminal" evidence="4">
    <location>
        <begin position="26"/>
        <end position="320"/>
    </location>
</feature>
<dbReference type="AlphaFoldDB" id="A0A6B2KY04"/>
<keyword evidence="3" id="KW-0647">Proteasome</keyword>
<dbReference type="GO" id="GO:0043161">
    <property type="term" value="P:proteasome-mediated ubiquitin-dependent protein catabolic process"/>
    <property type="evidence" value="ECO:0007669"/>
    <property type="project" value="TreeGrafter"/>
</dbReference>
<dbReference type="InterPro" id="IPR016024">
    <property type="entry name" value="ARM-type_fold"/>
</dbReference>
<dbReference type="InterPro" id="IPR016643">
    <property type="entry name" value="26S_Psome_Rpn1"/>
</dbReference>
<keyword evidence="2" id="KW-0677">Repeat</keyword>
<dbReference type="Pfam" id="PF17781">
    <property type="entry name" value="RPN1_RPN2_N"/>
    <property type="match status" value="1"/>
</dbReference>